<protein>
    <submittedName>
        <fullName evidence="2">Uncharacterized protein</fullName>
    </submittedName>
</protein>
<dbReference type="RefSeq" id="WP_126144956.1">
    <property type="nucleotide sequence ID" value="NZ_RXHU01000129.1"/>
</dbReference>
<proteinExistence type="predicted"/>
<dbReference type="AlphaFoldDB" id="A0A3S0BQB8"/>
<organism evidence="2 3">
    <name type="scientific">Paenibacillus whitsoniae</name>
    <dbReference type="NCBI Taxonomy" id="2496558"/>
    <lineage>
        <taxon>Bacteria</taxon>
        <taxon>Bacillati</taxon>
        <taxon>Bacillota</taxon>
        <taxon>Bacilli</taxon>
        <taxon>Bacillales</taxon>
        <taxon>Paenibacillaceae</taxon>
        <taxon>Paenibacillus</taxon>
    </lineage>
</organism>
<sequence>MEIEPDKKKEHREISYQVGWKKGKIAWKENETGSVQAQPESGVDVYFPSVDNKRLKLLWRPAMRLPSGALLPLLYALPIICFAVTLILITGLR</sequence>
<feature type="transmembrane region" description="Helical" evidence="1">
    <location>
        <begin position="69"/>
        <end position="92"/>
    </location>
</feature>
<keyword evidence="1" id="KW-0472">Membrane</keyword>
<evidence type="ECO:0000256" key="1">
    <source>
        <dbReference type="SAM" id="Phobius"/>
    </source>
</evidence>
<keyword evidence="3" id="KW-1185">Reference proteome</keyword>
<dbReference type="OrthoDB" id="2626688at2"/>
<dbReference type="Proteomes" id="UP000276128">
    <property type="component" value="Unassembled WGS sequence"/>
</dbReference>
<name>A0A3S0BQB8_9BACL</name>
<dbReference type="EMBL" id="RXHU01000129">
    <property type="protein sequence ID" value="RTE01994.1"/>
    <property type="molecule type" value="Genomic_DNA"/>
</dbReference>
<keyword evidence="1" id="KW-1133">Transmembrane helix</keyword>
<keyword evidence="1" id="KW-0812">Transmembrane</keyword>
<accession>A0A3S0BQB8</accession>
<evidence type="ECO:0000313" key="2">
    <source>
        <dbReference type="EMBL" id="RTE01994.1"/>
    </source>
</evidence>
<evidence type="ECO:0000313" key="3">
    <source>
        <dbReference type="Proteomes" id="UP000276128"/>
    </source>
</evidence>
<reference evidence="2 3" key="1">
    <citation type="submission" date="2018-12" db="EMBL/GenBank/DDBJ databases">
        <title>Bacillus ochoae sp. nov., Paenibacillus whitsoniae sp. nov., Paenibacillus spiritus sp. nov. Isolated from the Mars Exploration Rover during spacecraft assembly.</title>
        <authorList>
            <person name="Seuylemezian A."/>
            <person name="Vaishampayan P."/>
        </authorList>
    </citation>
    <scope>NUCLEOTIDE SEQUENCE [LARGE SCALE GENOMIC DNA]</scope>
    <source>
        <strain evidence="2 3">MER 54</strain>
    </source>
</reference>
<gene>
    <name evidence="2" type="ORF">EJQ19_30370</name>
</gene>
<comment type="caution">
    <text evidence="2">The sequence shown here is derived from an EMBL/GenBank/DDBJ whole genome shotgun (WGS) entry which is preliminary data.</text>
</comment>